<keyword evidence="2" id="KW-1185">Reference proteome</keyword>
<name>A0A8S0TER3_OLEEU</name>
<dbReference type="Proteomes" id="UP000594638">
    <property type="component" value="Unassembled WGS sequence"/>
</dbReference>
<dbReference type="AlphaFoldDB" id="A0A8S0TER3"/>
<protein>
    <submittedName>
        <fullName evidence="1">Uncharacterized protein</fullName>
    </submittedName>
</protein>
<feature type="non-terminal residue" evidence="1">
    <location>
        <position position="62"/>
    </location>
</feature>
<evidence type="ECO:0000313" key="1">
    <source>
        <dbReference type="EMBL" id="CAA3003697.1"/>
    </source>
</evidence>
<organism evidence="1 2">
    <name type="scientific">Olea europaea subsp. europaea</name>
    <dbReference type="NCBI Taxonomy" id="158383"/>
    <lineage>
        <taxon>Eukaryota</taxon>
        <taxon>Viridiplantae</taxon>
        <taxon>Streptophyta</taxon>
        <taxon>Embryophyta</taxon>
        <taxon>Tracheophyta</taxon>
        <taxon>Spermatophyta</taxon>
        <taxon>Magnoliopsida</taxon>
        <taxon>eudicotyledons</taxon>
        <taxon>Gunneridae</taxon>
        <taxon>Pentapetalae</taxon>
        <taxon>asterids</taxon>
        <taxon>lamiids</taxon>
        <taxon>Lamiales</taxon>
        <taxon>Oleaceae</taxon>
        <taxon>Oleeae</taxon>
        <taxon>Olea</taxon>
    </lineage>
</organism>
<reference evidence="1 2" key="1">
    <citation type="submission" date="2019-12" db="EMBL/GenBank/DDBJ databases">
        <authorList>
            <person name="Alioto T."/>
            <person name="Alioto T."/>
            <person name="Gomez Garrido J."/>
        </authorList>
    </citation>
    <scope>NUCLEOTIDE SEQUENCE [LARGE SCALE GENOMIC DNA]</scope>
</reference>
<accession>A0A8S0TER3</accession>
<comment type="caution">
    <text evidence="1">The sequence shown here is derived from an EMBL/GenBank/DDBJ whole genome shotgun (WGS) entry which is preliminary data.</text>
</comment>
<dbReference type="EMBL" id="CACTIH010006006">
    <property type="protein sequence ID" value="CAA3003697.1"/>
    <property type="molecule type" value="Genomic_DNA"/>
</dbReference>
<proteinExistence type="predicted"/>
<dbReference type="Gramene" id="OE9A017192T1">
    <property type="protein sequence ID" value="OE9A017192C1"/>
    <property type="gene ID" value="OE9A017192"/>
</dbReference>
<evidence type="ECO:0000313" key="2">
    <source>
        <dbReference type="Proteomes" id="UP000594638"/>
    </source>
</evidence>
<sequence>MGYGGRKSRRVWLQFQMSSSLQTMVPSFRIDEEEKRRWAFEGRFHTDDLSNVCPAVVLHSGD</sequence>
<gene>
    <name evidence="1" type="ORF">OLEA9_A017192</name>
</gene>